<feature type="transmembrane region" description="Helical" evidence="5">
    <location>
        <begin position="191"/>
        <end position="219"/>
    </location>
</feature>
<dbReference type="EMBL" id="CP000830">
    <property type="protein sequence ID" value="ABV94361.1"/>
    <property type="molecule type" value="Genomic_DNA"/>
</dbReference>
<keyword evidence="4 5" id="KW-0472">Membrane</keyword>
<evidence type="ECO:0000256" key="2">
    <source>
        <dbReference type="ARBA" id="ARBA00022692"/>
    </source>
</evidence>
<accession>A8LI27</accession>
<gene>
    <name evidence="6" type="ordered locus">Dshi_2628</name>
</gene>
<dbReference type="HOGENOM" id="CLU_081565_0_1_5"/>
<feature type="transmembrane region" description="Helical" evidence="5">
    <location>
        <begin position="21"/>
        <end position="48"/>
    </location>
</feature>
<feature type="transmembrane region" description="Helical" evidence="5">
    <location>
        <begin position="68"/>
        <end position="95"/>
    </location>
</feature>
<dbReference type="STRING" id="398580.Dshi_2628"/>
<name>A8LI27_DINSH</name>
<feature type="transmembrane region" description="Helical" evidence="5">
    <location>
        <begin position="152"/>
        <end position="171"/>
    </location>
</feature>
<keyword evidence="2 5" id="KW-0812">Transmembrane</keyword>
<organism evidence="6 7">
    <name type="scientific">Dinoroseobacter shibae (strain DSM 16493 / NCIMB 14021 / DFL 12)</name>
    <dbReference type="NCBI Taxonomy" id="398580"/>
    <lineage>
        <taxon>Bacteria</taxon>
        <taxon>Pseudomonadati</taxon>
        <taxon>Pseudomonadota</taxon>
        <taxon>Alphaproteobacteria</taxon>
        <taxon>Rhodobacterales</taxon>
        <taxon>Roseobacteraceae</taxon>
        <taxon>Dinoroseobacter</taxon>
    </lineage>
</organism>
<reference evidence="7" key="1">
    <citation type="journal article" date="2010" name="ISME J.">
        <title>The complete genome sequence of the algal symbiont Dinoroseobacter shibae: a hitchhiker's guide to life in the sea.</title>
        <authorList>
            <person name="Wagner-Dobler I."/>
            <person name="Ballhausen B."/>
            <person name="Berger M."/>
            <person name="Brinkhoff T."/>
            <person name="Buchholz I."/>
            <person name="Bunk B."/>
            <person name="Cypionka H."/>
            <person name="Daniel R."/>
            <person name="Drepper T."/>
            <person name="Gerdts G."/>
            <person name="Hahnke S."/>
            <person name="Han C."/>
            <person name="Jahn D."/>
            <person name="Kalhoefer D."/>
            <person name="Kiss H."/>
            <person name="Klenk H.P."/>
            <person name="Kyrpides N."/>
            <person name="Liebl W."/>
            <person name="Liesegang H."/>
            <person name="Meincke L."/>
            <person name="Pati A."/>
            <person name="Petersen J."/>
            <person name="Piekarski T."/>
            <person name="Pommerenke C."/>
            <person name="Pradella S."/>
            <person name="Pukall R."/>
            <person name="Rabus R."/>
            <person name="Stackebrandt E."/>
            <person name="Thole S."/>
            <person name="Thompson L."/>
            <person name="Tielen P."/>
            <person name="Tomasch J."/>
            <person name="von Jan M."/>
            <person name="Wanphrut N."/>
            <person name="Wichels A."/>
            <person name="Zech H."/>
            <person name="Simon M."/>
        </authorList>
    </citation>
    <scope>NUCLEOTIDE SEQUENCE [LARGE SCALE GENOMIC DNA]</scope>
    <source>
        <strain evidence="7">DSM 16493 / NCIMB 14021 / DFL 12</strain>
    </source>
</reference>
<proteinExistence type="predicted"/>
<evidence type="ECO:0000256" key="5">
    <source>
        <dbReference type="SAM" id="Phobius"/>
    </source>
</evidence>
<feature type="transmembrane region" description="Helical" evidence="5">
    <location>
        <begin position="125"/>
        <end position="146"/>
    </location>
</feature>
<dbReference type="KEGG" id="dsh:Dshi_2628"/>
<sequence>MIVTIYTRALGQLSDPAFRRVLLIGIGATVVLLVAIAWVFVTLLGWLVPDALTLPFVGEITWLDDLASGLGILSMLGLSVFLMVPVASAFTSLFLEDIADAVEARHYPGLPPAPKVSFADGLRDTFGFLGVLVVANLAALVLYLFFVPLAPLIFWGLNGFLLGREYFQVTAMRRLGRQGAAQMRKRHIGKIWLAGVPMAMVLSLPLVNLVIPVVGAAAFTHLYHTLAGSERGKDFT</sequence>
<dbReference type="Proteomes" id="UP000006833">
    <property type="component" value="Chromosome"/>
</dbReference>
<evidence type="ECO:0000256" key="1">
    <source>
        <dbReference type="ARBA" id="ARBA00004141"/>
    </source>
</evidence>
<dbReference type="AlphaFoldDB" id="A8LI27"/>
<evidence type="ECO:0008006" key="8">
    <source>
        <dbReference type="Google" id="ProtNLM"/>
    </source>
</evidence>
<evidence type="ECO:0000313" key="7">
    <source>
        <dbReference type="Proteomes" id="UP000006833"/>
    </source>
</evidence>
<evidence type="ECO:0000256" key="4">
    <source>
        <dbReference type="ARBA" id="ARBA00023136"/>
    </source>
</evidence>
<evidence type="ECO:0000256" key="3">
    <source>
        <dbReference type="ARBA" id="ARBA00022989"/>
    </source>
</evidence>
<dbReference type="Pfam" id="PF07264">
    <property type="entry name" value="EI24"/>
    <property type="match status" value="1"/>
</dbReference>
<dbReference type="eggNOG" id="COG2981">
    <property type="taxonomic scope" value="Bacteria"/>
</dbReference>
<protein>
    <recommendedName>
        <fullName evidence="8">CysZ-like protein</fullName>
    </recommendedName>
</protein>
<dbReference type="InterPro" id="IPR059112">
    <property type="entry name" value="CysZ/EI24"/>
</dbReference>
<dbReference type="RefSeq" id="WP_012179289.1">
    <property type="nucleotide sequence ID" value="NC_009952.1"/>
</dbReference>
<dbReference type="OrthoDB" id="5421146at2"/>
<evidence type="ECO:0000313" key="6">
    <source>
        <dbReference type="EMBL" id="ABV94361.1"/>
    </source>
</evidence>
<keyword evidence="3 5" id="KW-1133">Transmembrane helix</keyword>
<comment type="subcellular location">
    <subcellularLocation>
        <location evidence="1">Membrane</location>
        <topology evidence="1">Multi-pass membrane protein</topology>
    </subcellularLocation>
</comment>
<keyword evidence="7" id="KW-1185">Reference proteome</keyword>